<dbReference type="Gene3D" id="1.20.1280.50">
    <property type="match status" value="1"/>
</dbReference>
<dbReference type="InterPro" id="IPR001810">
    <property type="entry name" value="F-box_dom"/>
</dbReference>
<sequence length="511" mass="58073">MAEPTSCMAFESGPCSICEERAAIRDQIKHLDDEVEIATLKAKHDSLASQMNAIHDPFIHKFPPEIGSHIFRLSLPILTHAEHLEASSFVKPCDGRISSAKILRLGGVCRMWRQLAWATPDLWHTLYLKTQGCSESLAKLLPDLVREWLKRSGNLPLTIFFHDYIRSEDDSVDSDDPVEVAIGSIIEIFNLHSRRWRFSGSIQPNQLVGLGLQLAYHTTDPSWQAPKFVMESEFAPTHLALDFPLTSINVRWDNVTHVTLFKISTGQCINILRQAPCLEYYSVHISRPFGVSFRKPILHPRLRSLRVSTGCDIEGFLEAINLPSVEDWAHRSMHNERLPVAAMLSVFQRSGCVLKVLCLSNLLHSEGLNTLLQAIPSLEYFTLSFRETRVNTMMDTIFARIFCPARSDSSTLDDPTHEPFLPRLKFMEFDADSHHAPFSWDKLPQLFRQGHQRPLVIRAIVEKLDITDEIAIQLLQLADEGLDLQIIELSMGRRNLLENFRARLSAQDSIP</sequence>
<dbReference type="InterPro" id="IPR036047">
    <property type="entry name" value="F-box-like_dom_sf"/>
</dbReference>
<evidence type="ECO:0000313" key="3">
    <source>
        <dbReference type="Proteomes" id="UP000053424"/>
    </source>
</evidence>
<evidence type="ECO:0000313" key="2">
    <source>
        <dbReference type="EMBL" id="KIM37633.1"/>
    </source>
</evidence>
<protein>
    <recommendedName>
        <fullName evidence="1">F-box domain-containing protein</fullName>
    </recommendedName>
</protein>
<dbReference type="HOGENOM" id="CLU_018544_14_1_1"/>
<feature type="domain" description="F-box" evidence="1">
    <location>
        <begin position="63"/>
        <end position="128"/>
    </location>
</feature>
<dbReference type="SUPFAM" id="SSF81383">
    <property type="entry name" value="F-box domain"/>
    <property type="match status" value="1"/>
</dbReference>
<keyword evidence="3" id="KW-1185">Reference proteome</keyword>
<dbReference type="OrthoDB" id="3365698at2759"/>
<name>A0A0C2XIL0_HEBCY</name>
<dbReference type="AlphaFoldDB" id="A0A0C2XIL0"/>
<evidence type="ECO:0000259" key="1">
    <source>
        <dbReference type="Pfam" id="PF12937"/>
    </source>
</evidence>
<dbReference type="Proteomes" id="UP000053424">
    <property type="component" value="Unassembled WGS sequence"/>
</dbReference>
<reference evidence="3" key="2">
    <citation type="submission" date="2015-01" db="EMBL/GenBank/DDBJ databases">
        <title>Evolutionary Origins and Diversification of the Mycorrhizal Mutualists.</title>
        <authorList>
            <consortium name="DOE Joint Genome Institute"/>
            <consortium name="Mycorrhizal Genomics Consortium"/>
            <person name="Kohler A."/>
            <person name="Kuo A."/>
            <person name="Nagy L.G."/>
            <person name="Floudas D."/>
            <person name="Copeland A."/>
            <person name="Barry K.W."/>
            <person name="Cichocki N."/>
            <person name="Veneault-Fourrey C."/>
            <person name="LaButti K."/>
            <person name="Lindquist E.A."/>
            <person name="Lipzen A."/>
            <person name="Lundell T."/>
            <person name="Morin E."/>
            <person name="Murat C."/>
            <person name="Riley R."/>
            <person name="Ohm R."/>
            <person name="Sun H."/>
            <person name="Tunlid A."/>
            <person name="Henrissat B."/>
            <person name="Grigoriev I.V."/>
            <person name="Hibbett D.S."/>
            <person name="Martin F."/>
        </authorList>
    </citation>
    <scope>NUCLEOTIDE SEQUENCE [LARGE SCALE GENOMIC DNA]</scope>
    <source>
        <strain evidence="3">h7</strain>
    </source>
</reference>
<dbReference type="Pfam" id="PF12937">
    <property type="entry name" value="F-box-like"/>
    <property type="match status" value="1"/>
</dbReference>
<accession>A0A0C2XIL0</accession>
<gene>
    <name evidence="2" type="ORF">M413DRAFT_30820</name>
</gene>
<dbReference type="EMBL" id="KN831796">
    <property type="protein sequence ID" value="KIM37633.1"/>
    <property type="molecule type" value="Genomic_DNA"/>
</dbReference>
<proteinExistence type="predicted"/>
<organism evidence="2 3">
    <name type="scientific">Hebeloma cylindrosporum</name>
    <dbReference type="NCBI Taxonomy" id="76867"/>
    <lineage>
        <taxon>Eukaryota</taxon>
        <taxon>Fungi</taxon>
        <taxon>Dikarya</taxon>
        <taxon>Basidiomycota</taxon>
        <taxon>Agaricomycotina</taxon>
        <taxon>Agaricomycetes</taxon>
        <taxon>Agaricomycetidae</taxon>
        <taxon>Agaricales</taxon>
        <taxon>Agaricineae</taxon>
        <taxon>Hymenogastraceae</taxon>
        <taxon>Hebeloma</taxon>
    </lineage>
</organism>
<reference evidence="2 3" key="1">
    <citation type="submission" date="2014-04" db="EMBL/GenBank/DDBJ databases">
        <authorList>
            <consortium name="DOE Joint Genome Institute"/>
            <person name="Kuo A."/>
            <person name="Gay G."/>
            <person name="Dore J."/>
            <person name="Kohler A."/>
            <person name="Nagy L.G."/>
            <person name="Floudas D."/>
            <person name="Copeland A."/>
            <person name="Barry K.W."/>
            <person name="Cichocki N."/>
            <person name="Veneault-Fourrey C."/>
            <person name="LaButti K."/>
            <person name="Lindquist E.A."/>
            <person name="Lipzen A."/>
            <person name="Lundell T."/>
            <person name="Morin E."/>
            <person name="Murat C."/>
            <person name="Sun H."/>
            <person name="Tunlid A."/>
            <person name="Henrissat B."/>
            <person name="Grigoriev I.V."/>
            <person name="Hibbett D.S."/>
            <person name="Martin F."/>
            <person name="Nordberg H.P."/>
            <person name="Cantor M.N."/>
            <person name="Hua S.X."/>
        </authorList>
    </citation>
    <scope>NUCLEOTIDE SEQUENCE [LARGE SCALE GENOMIC DNA]</scope>
    <source>
        <strain evidence="3">h7</strain>
    </source>
</reference>